<dbReference type="GO" id="GO:0071763">
    <property type="term" value="P:nuclear membrane organization"/>
    <property type="evidence" value="ECO:0007669"/>
    <property type="project" value="TreeGrafter"/>
</dbReference>
<feature type="transmembrane region" description="Helical" evidence="8">
    <location>
        <begin position="474"/>
        <end position="497"/>
    </location>
</feature>
<gene>
    <name evidence="11" type="primary">NCAS0F01380</name>
    <name evidence="11" type="ordered locus">NCAS_0F01380</name>
</gene>
<feature type="region of interest" description="Disordered" evidence="7">
    <location>
        <begin position="59"/>
        <end position="105"/>
    </location>
</feature>
<feature type="region of interest" description="Disordered" evidence="7">
    <location>
        <begin position="118"/>
        <end position="142"/>
    </location>
</feature>
<dbReference type="Pfam" id="PF09402">
    <property type="entry name" value="MSC"/>
    <property type="match status" value="1"/>
</dbReference>
<accession>G0VGK1</accession>
<feature type="domain" description="HeH/LEM" evidence="10">
    <location>
        <begin position="12"/>
        <end position="45"/>
    </location>
</feature>
<keyword evidence="3 8" id="KW-0812">Transmembrane</keyword>
<dbReference type="eggNOG" id="ENOG502QVG5">
    <property type="taxonomic scope" value="Eukaryota"/>
</dbReference>
<reference evidence="11 12" key="1">
    <citation type="journal article" date="2011" name="Proc. Natl. Acad. Sci. U.S.A.">
        <title>Evolutionary erosion of yeast sex chromosomes by mating-type switching accidents.</title>
        <authorList>
            <person name="Gordon J.L."/>
            <person name="Armisen D."/>
            <person name="Proux-Wera E."/>
            <person name="Oheigeartaigh S.S."/>
            <person name="Byrne K.P."/>
            <person name="Wolfe K.H."/>
        </authorList>
    </citation>
    <scope>NUCLEOTIDE SEQUENCE [LARGE SCALE GENOMIC DNA]</scope>
    <source>
        <strain evidence="12">ATCC 76901 / BCRC 22586 / CBS 4309 / NBRC 1992 / NRRL Y-12630</strain>
    </source>
</reference>
<dbReference type="EMBL" id="HE576757">
    <property type="protein sequence ID" value="CCC70622.1"/>
    <property type="molecule type" value="Genomic_DNA"/>
</dbReference>
<dbReference type="InterPro" id="IPR041885">
    <property type="entry name" value="MAN1_winged_helix_dom"/>
</dbReference>
<dbReference type="KEGG" id="ncs:NCAS_0F01380"/>
<evidence type="ECO:0000256" key="3">
    <source>
        <dbReference type="ARBA" id="ARBA00022692"/>
    </source>
</evidence>
<dbReference type="PANTHER" id="PTHR47808">
    <property type="entry name" value="INNER NUCLEAR MEMBRANE PROTEIN HEH2-RELATED"/>
    <property type="match status" value="1"/>
</dbReference>
<dbReference type="GeneID" id="96904270"/>
<dbReference type="InterPro" id="IPR044780">
    <property type="entry name" value="Heh2/Src1"/>
</dbReference>
<dbReference type="GO" id="GO:0034399">
    <property type="term" value="C:nuclear periphery"/>
    <property type="evidence" value="ECO:0007669"/>
    <property type="project" value="TreeGrafter"/>
</dbReference>
<dbReference type="OrthoDB" id="2503928at2759"/>
<dbReference type="HOGENOM" id="CLU_010838_0_0_1"/>
<feature type="compositionally biased region" description="Basic and acidic residues" evidence="7">
    <location>
        <begin position="86"/>
        <end position="105"/>
    </location>
</feature>
<feature type="domain" description="Man1/Src1-like C-terminal" evidence="9">
    <location>
        <begin position="486"/>
        <end position="812"/>
    </location>
</feature>
<name>G0VGK1_NAUCA</name>
<dbReference type="InParanoid" id="G0VGK1"/>
<dbReference type="AlphaFoldDB" id="G0VGK1"/>
<dbReference type="OMA" id="PANAICH"/>
<comment type="subcellular location">
    <subcellularLocation>
        <location evidence="1">Nucleus inner membrane</location>
    </subcellularLocation>
</comment>
<reference key="2">
    <citation type="submission" date="2011-08" db="EMBL/GenBank/DDBJ databases">
        <title>Genome sequence of Naumovozyma castellii.</title>
        <authorList>
            <person name="Gordon J.L."/>
            <person name="Armisen D."/>
            <person name="Proux-Wera E."/>
            <person name="OhEigeartaigh S.S."/>
            <person name="Byrne K.P."/>
            <person name="Wolfe K.H."/>
        </authorList>
    </citation>
    <scope>NUCLEOTIDE SEQUENCE</scope>
    <source>
        <strain>Type strain:CBS 4309</strain>
    </source>
</reference>
<dbReference type="GO" id="GO:0003682">
    <property type="term" value="F:chromatin binding"/>
    <property type="evidence" value="ECO:0007669"/>
    <property type="project" value="InterPro"/>
</dbReference>
<dbReference type="STRING" id="1064592.G0VGK1"/>
<keyword evidence="4 8" id="KW-1133">Transmembrane helix</keyword>
<evidence type="ECO:0000256" key="2">
    <source>
        <dbReference type="ARBA" id="ARBA00022553"/>
    </source>
</evidence>
<dbReference type="GO" id="GO:0005783">
    <property type="term" value="C:endoplasmic reticulum"/>
    <property type="evidence" value="ECO:0007669"/>
    <property type="project" value="TreeGrafter"/>
</dbReference>
<evidence type="ECO:0000256" key="1">
    <source>
        <dbReference type="ARBA" id="ARBA00004540"/>
    </source>
</evidence>
<dbReference type="RefSeq" id="XP_003676977.1">
    <property type="nucleotide sequence ID" value="XM_003676929.1"/>
</dbReference>
<evidence type="ECO:0000256" key="7">
    <source>
        <dbReference type="SAM" id="MobiDB-lite"/>
    </source>
</evidence>
<evidence type="ECO:0000313" key="12">
    <source>
        <dbReference type="Proteomes" id="UP000001640"/>
    </source>
</evidence>
<feature type="compositionally biased region" description="Basic and acidic residues" evidence="7">
    <location>
        <begin position="59"/>
        <end position="73"/>
    </location>
</feature>
<keyword evidence="12" id="KW-1185">Reference proteome</keyword>
<dbReference type="PANTHER" id="PTHR47808:SF2">
    <property type="entry name" value="LEM DOMAIN-CONTAINING PROTEIN 2"/>
    <property type="match status" value="1"/>
</dbReference>
<keyword evidence="6" id="KW-0539">Nucleus</keyword>
<evidence type="ECO:0000256" key="5">
    <source>
        <dbReference type="ARBA" id="ARBA00023136"/>
    </source>
</evidence>
<dbReference type="Proteomes" id="UP000001640">
    <property type="component" value="Chromosome 6"/>
</dbReference>
<dbReference type="Gene3D" id="1.10.10.1180">
    <property type="entry name" value="MAN1, winged-helix domain"/>
    <property type="match status" value="1"/>
</dbReference>
<dbReference type="GO" id="GO:0005637">
    <property type="term" value="C:nuclear inner membrane"/>
    <property type="evidence" value="ECO:0007669"/>
    <property type="project" value="UniProtKB-SubCell"/>
</dbReference>
<organism evidence="11 12">
    <name type="scientific">Naumovozyma castellii</name>
    <name type="common">Yeast</name>
    <name type="synonym">Saccharomyces castellii</name>
    <dbReference type="NCBI Taxonomy" id="27288"/>
    <lineage>
        <taxon>Eukaryota</taxon>
        <taxon>Fungi</taxon>
        <taxon>Dikarya</taxon>
        <taxon>Ascomycota</taxon>
        <taxon>Saccharomycotina</taxon>
        <taxon>Saccharomycetes</taxon>
        <taxon>Saccharomycetales</taxon>
        <taxon>Saccharomycetaceae</taxon>
        <taxon>Naumovozyma</taxon>
    </lineage>
</organism>
<sequence>MEKKYLESGFDLKKLRVPELKKILAENNVNFPSRAKKHVLIKLFNSKIKAAPRILRSKEGVVKQSTKTKDSNRSRSSSPIKRKRTKEINSREDGATEKKTKNHKDIVESVKLVNIEDDTTHLKRKKPENEVDQSRKKRKRKLRDLRENKLTIDVKDRDILSPIKVEESSEGTPQIPSNNDTDIAVKDETEDLVGRPEVPSNLLNISSEFAHTLQSALSSEEPPISFAVPEGTLISLNENNENTHIHKHVSNQRENFEKETLSDSSVVAISSLQEKNNPPKKIDNFDSLTEMADITEHSSTPAAAPVLHEGFGEFSNYPSYSTNIKPVKEEQEFHSKGYTSDIKFDVSNAENYNLSTPGCNDNVVAEEILPDTEETKEISKSLPSIESEDTIKEDSNTFLSSSESQVTRETSYMRHLTRSIIQSLSCVKLPKKKSIHFFHCKIGCGLLTIKEQVKTINRLRSSFNARFFKGLTNFLIPLLLNVIWFLMFAVPVVFALWYREEQIAIGYCNTRYELNNTGTTSEHHELWNILGTYLEATKPKCIPCPEHASCYANMQLICDNNYERTTNYLSLFKLIPLADSCHEASAERVLEIANHLTDVLRKQNARIQCGKGANDLKSGLSEKHIFNLLSLWYTWVHEENFDDLWLNVQSELKKKPDISFSVVPVENSTNSTLWLRSNSRRYINLKCFFQPTENIMKQSRYIFVLLLLIFIIYGLWNYVHGIFERRHGDAANIEQLFVTTLRLLQDAKKEKDMPFVNTLQIKDQIFKDIKDMRTRLNLWKKVSAKLEEDKKQIKVYHLEVDGEIMECWEWIDPISNDFNTI</sequence>
<proteinExistence type="predicted"/>
<dbReference type="Pfam" id="PF12949">
    <property type="entry name" value="HeH"/>
    <property type="match status" value="1"/>
</dbReference>
<dbReference type="CDD" id="cd12935">
    <property type="entry name" value="LEM_like"/>
    <property type="match status" value="1"/>
</dbReference>
<evidence type="ECO:0000259" key="9">
    <source>
        <dbReference type="Pfam" id="PF09402"/>
    </source>
</evidence>
<keyword evidence="5 8" id="KW-0472">Membrane</keyword>
<feature type="transmembrane region" description="Helical" evidence="8">
    <location>
        <begin position="701"/>
        <end position="719"/>
    </location>
</feature>
<evidence type="ECO:0000313" key="11">
    <source>
        <dbReference type="EMBL" id="CCC70622.1"/>
    </source>
</evidence>
<protein>
    <recommendedName>
        <fullName evidence="13">Inner nuclear membrane protein SRC1</fullName>
    </recommendedName>
</protein>
<evidence type="ECO:0000256" key="6">
    <source>
        <dbReference type="ARBA" id="ARBA00023242"/>
    </source>
</evidence>
<keyword evidence="2" id="KW-0597">Phosphoprotein</keyword>
<evidence type="ECO:0000256" key="8">
    <source>
        <dbReference type="SAM" id="Phobius"/>
    </source>
</evidence>
<evidence type="ECO:0008006" key="13">
    <source>
        <dbReference type="Google" id="ProtNLM"/>
    </source>
</evidence>
<dbReference type="InterPro" id="IPR018996">
    <property type="entry name" value="Man1/Src1-like_C"/>
</dbReference>
<evidence type="ECO:0000259" key="10">
    <source>
        <dbReference type="Pfam" id="PF12949"/>
    </source>
</evidence>
<dbReference type="InterPro" id="IPR025856">
    <property type="entry name" value="HeH/LEM_domain"/>
</dbReference>
<evidence type="ECO:0000256" key="4">
    <source>
        <dbReference type="ARBA" id="ARBA00022989"/>
    </source>
</evidence>